<dbReference type="EMBL" id="JASBNA010000061">
    <property type="protein sequence ID" value="KAK7679329.1"/>
    <property type="molecule type" value="Genomic_DNA"/>
</dbReference>
<accession>A0AAW0FM95</accession>
<feature type="compositionally biased region" description="Basic residues" evidence="1">
    <location>
        <begin position="23"/>
        <end position="32"/>
    </location>
</feature>
<organism evidence="2 3">
    <name type="scientific">Cerrena zonata</name>
    <dbReference type="NCBI Taxonomy" id="2478898"/>
    <lineage>
        <taxon>Eukaryota</taxon>
        <taxon>Fungi</taxon>
        <taxon>Dikarya</taxon>
        <taxon>Basidiomycota</taxon>
        <taxon>Agaricomycotina</taxon>
        <taxon>Agaricomycetes</taxon>
        <taxon>Polyporales</taxon>
        <taxon>Cerrenaceae</taxon>
        <taxon>Cerrena</taxon>
    </lineage>
</organism>
<sequence>MGLLDLFLVFSRLAKPTDNERSSKKKSSRSKSTKKDKTQGLKKNDLHRASTPALPRLAKPKLAPIELDDSSDDSSGIQGQPKEKKILSSSSSKSQARELKKKKYKSYIRTQGSLVINPSSESEDSDDLQKLVNKKRTSPRLVDQKTRVSKSNSSIPKDADIVSISDSSHEGTAVHDSIVVDSESPENSDNEDQSIHKEPETNRTKRNRKRRAGKKRKMMRQLGRLKEEKKQKLNEKAKNEVIDRPAFESQEEFLSNETPKIEPKIPSDHESDDSSEREFKELGIVNRTINITRRSQPDNTERGSEEPKQSQTEHGIHADEMSDPIDDSLSDTSSDSSDDTDELIAELAGIKNQTIEFIPKTDTNSPKSPQKTTSPIVTALEESSSDSDYPEELRKATFKPKVLNSSPVPRHFTEQSTENTISKSQEDKNSNTLFSSQANSVTSSSPLRSSSSSPLRSSSSSSLNSDSLDSSSLLNSSSDINSSSDEDTSSDNLSSESDSDVAELEMALKNKLENKSKDQSQNISDTSHSDNDINDSEIVNNEMDTSDYFDDSLRKAAMESVLKTKSNNIPTYVGRSERKEEDIIKKMLARRSTTRHQLLPMAAKTSNILPETKEEPKNTSDLPNFILQLAKGDHSSKKSKSRK</sequence>
<gene>
    <name evidence="2" type="ORF">QCA50_017720</name>
</gene>
<feature type="compositionally biased region" description="Polar residues" evidence="1">
    <location>
        <begin position="351"/>
        <end position="376"/>
    </location>
</feature>
<feature type="compositionally biased region" description="Polar residues" evidence="1">
    <location>
        <begin position="414"/>
        <end position="423"/>
    </location>
</feature>
<feature type="compositionally biased region" description="Basic and acidic residues" evidence="1">
    <location>
        <begin position="33"/>
        <end position="48"/>
    </location>
</feature>
<feature type="compositionally biased region" description="Basic residues" evidence="1">
    <location>
        <begin position="204"/>
        <end position="219"/>
    </location>
</feature>
<evidence type="ECO:0000256" key="1">
    <source>
        <dbReference type="SAM" id="MobiDB-lite"/>
    </source>
</evidence>
<reference evidence="2 3" key="1">
    <citation type="submission" date="2022-09" db="EMBL/GenBank/DDBJ databases">
        <authorList>
            <person name="Palmer J.M."/>
        </authorList>
    </citation>
    <scope>NUCLEOTIDE SEQUENCE [LARGE SCALE GENOMIC DNA]</scope>
    <source>
        <strain evidence="2 3">DSM 7382</strain>
    </source>
</reference>
<protein>
    <submittedName>
        <fullName evidence="2">Uncharacterized protein</fullName>
    </submittedName>
</protein>
<feature type="region of interest" description="Disordered" evidence="1">
    <location>
        <begin position="591"/>
        <end position="643"/>
    </location>
</feature>
<comment type="caution">
    <text evidence="2">The sequence shown here is derived from an EMBL/GenBank/DDBJ whole genome shotgun (WGS) entry which is preliminary data.</text>
</comment>
<feature type="compositionally biased region" description="Basic and acidic residues" evidence="1">
    <location>
        <begin position="193"/>
        <end position="203"/>
    </location>
</feature>
<feature type="compositionally biased region" description="Acidic residues" evidence="1">
    <location>
        <begin position="183"/>
        <end position="192"/>
    </location>
</feature>
<feature type="compositionally biased region" description="Basic and acidic residues" evidence="1">
    <location>
        <begin position="224"/>
        <end position="246"/>
    </location>
</feature>
<feature type="compositionally biased region" description="Low complexity" evidence="1">
    <location>
        <begin position="439"/>
        <end position="483"/>
    </location>
</feature>
<keyword evidence="3" id="KW-1185">Reference proteome</keyword>
<feature type="compositionally biased region" description="Basic and acidic residues" evidence="1">
    <location>
        <begin position="295"/>
        <end position="308"/>
    </location>
</feature>
<evidence type="ECO:0000313" key="3">
    <source>
        <dbReference type="Proteomes" id="UP001385951"/>
    </source>
</evidence>
<feature type="compositionally biased region" description="Polar residues" evidence="1">
    <location>
        <begin position="108"/>
        <end position="120"/>
    </location>
</feature>
<proteinExistence type="predicted"/>
<evidence type="ECO:0000313" key="2">
    <source>
        <dbReference type="EMBL" id="KAK7679329.1"/>
    </source>
</evidence>
<feature type="compositionally biased region" description="Basic and acidic residues" evidence="1">
    <location>
        <begin position="259"/>
        <end position="281"/>
    </location>
</feature>
<dbReference type="Proteomes" id="UP001385951">
    <property type="component" value="Unassembled WGS sequence"/>
</dbReference>
<feature type="compositionally biased region" description="Basic and acidic residues" evidence="1">
    <location>
        <begin position="506"/>
        <end position="518"/>
    </location>
</feature>
<name>A0AAW0FM95_9APHY</name>
<dbReference type="AlphaFoldDB" id="A0AAW0FM95"/>
<feature type="region of interest" description="Disordered" evidence="1">
    <location>
        <begin position="15"/>
        <end position="544"/>
    </location>
</feature>